<name>A0A0G1J781_9BACT</name>
<keyword evidence="1" id="KW-0472">Membrane</keyword>
<organism evidence="2 3">
    <name type="scientific">Candidatus Curtissbacteria bacterium GW2011_GWC1_44_33</name>
    <dbReference type="NCBI Taxonomy" id="1618413"/>
    <lineage>
        <taxon>Bacteria</taxon>
        <taxon>Candidatus Curtissiibacteriota</taxon>
    </lineage>
</organism>
<protein>
    <submittedName>
        <fullName evidence="2">Uncharacterized protein</fullName>
    </submittedName>
</protein>
<comment type="caution">
    <text evidence="2">The sequence shown here is derived from an EMBL/GenBank/DDBJ whole genome shotgun (WGS) entry which is preliminary data.</text>
</comment>
<dbReference type="EMBL" id="LCIZ01000014">
    <property type="protein sequence ID" value="KKT67198.1"/>
    <property type="molecule type" value="Genomic_DNA"/>
</dbReference>
<evidence type="ECO:0000313" key="3">
    <source>
        <dbReference type="Proteomes" id="UP000033901"/>
    </source>
</evidence>
<reference evidence="2 3" key="1">
    <citation type="journal article" date="2015" name="Nature">
        <title>rRNA introns, odd ribosomes, and small enigmatic genomes across a large radiation of phyla.</title>
        <authorList>
            <person name="Brown C.T."/>
            <person name="Hug L.A."/>
            <person name="Thomas B.C."/>
            <person name="Sharon I."/>
            <person name="Castelle C.J."/>
            <person name="Singh A."/>
            <person name="Wilkins M.J."/>
            <person name="Williams K.H."/>
            <person name="Banfield J.F."/>
        </authorList>
    </citation>
    <scope>NUCLEOTIDE SEQUENCE [LARGE SCALE GENOMIC DNA]</scope>
</reference>
<keyword evidence="1" id="KW-0812">Transmembrane</keyword>
<evidence type="ECO:0000313" key="2">
    <source>
        <dbReference type="EMBL" id="KKT67198.1"/>
    </source>
</evidence>
<dbReference type="Proteomes" id="UP000033901">
    <property type="component" value="Unassembled WGS sequence"/>
</dbReference>
<feature type="transmembrane region" description="Helical" evidence="1">
    <location>
        <begin position="131"/>
        <end position="152"/>
    </location>
</feature>
<dbReference type="AlphaFoldDB" id="A0A0G1J781"/>
<accession>A0A0G1J781</accession>
<proteinExistence type="predicted"/>
<keyword evidence="1" id="KW-1133">Transmembrane helix</keyword>
<feature type="transmembrane region" description="Helical" evidence="1">
    <location>
        <begin position="90"/>
        <end position="110"/>
    </location>
</feature>
<gene>
    <name evidence="2" type="ORF">UW61_C0014G0009</name>
</gene>
<sequence>MLETPHVVVGAAIATHVVNPALAIPLAFASHFILEKVPHWNPHLNSETEKYGRPSQQSTYIVIADVAASLALGSYVASRALPDWGQTVTILAACFAAVLPDVLEGPYFFLNMRSEIIKKWIKFQKSIQVDIPVIPGLITQVITVLLAFWWIFSS</sequence>
<evidence type="ECO:0000256" key="1">
    <source>
        <dbReference type="SAM" id="Phobius"/>
    </source>
</evidence>